<name>A0AB39LEX0_9ACTN</name>
<dbReference type="PANTHER" id="PTHR42964:SF1">
    <property type="entry name" value="POLYKETIDE BIOSYNTHESIS ENOYL-COA HYDRATASE PKSH-RELATED"/>
    <property type="match status" value="1"/>
</dbReference>
<dbReference type="RefSeq" id="WP_369154431.1">
    <property type="nucleotide sequence ID" value="NZ_CP163429.1"/>
</dbReference>
<dbReference type="EMBL" id="CP163429">
    <property type="protein sequence ID" value="XDP92485.1"/>
    <property type="molecule type" value="Genomic_DNA"/>
</dbReference>
<evidence type="ECO:0000256" key="1">
    <source>
        <dbReference type="ARBA" id="ARBA00005254"/>
    </source>
</evidence>
<protein>
    <submittedName>
        <fullName evidence="3">Enoyl-CoA hydratase/isomerase family protein</fullName>
    </submittedName>
</protein>
<comment type="similarity">
    <text evidence="1 2">Belongs to the enoyl-CoA hydratase/isomerase family.</text>
</comment>
<sequence>MTASPPAELPADQVLKTVRTYRQGPLLTVELHLPEEGNAVGDAMLDDLLTVLDHQDPDVRVLVLSAAGDAFCLGGDRREFPQHLDADPTGDGIRVSGKKALRVCEALTANPAVTVARVQGRAVGAGVGLLLACDLRVGVDTATFRLPELALGVPPAWGGLLPRLISEVGVARVRELLLTARVFDAHEALALSVLHKVVPADALDDAVMAYAKPVLRRPASAVRVTKAMLQSLAAPTRLADVSLFDPELLTAVLTGQRAAGAAR</sequence>
<dbReference type="CDD" id="cd06558">
    <property type="entry name" value="crotonase-like"/>
    <property type="match status" value="1"/>
</dbReference>
<dbReference type="PANTHER" id="PTHR42964">
    <property type="entry name" value="ENOYL-COA HYDRATASE"/>
    <property type="match status" value="1"/>
</dbReference>
<dbReference type="InterPro" id="IPR029045">
    <property type="entry name" value="ClpP/crotonase-like_dom_sf"/>
</dbReference>
<dbReference type="Pfam" id="PF00378">
    <property type="entry name" value="ECH_1"/>
    <property type="match status" value="1"/>
</dbReference>
<dbReference type="InterPro" id="IPR051683">
    <property type="entry name" value="Enoyl-CoA_Hydratase/Isomerase"/>
</dbReference>
<reference evidence="3" key="1">
    <citation type="submission" date="2024-07" db="EMBL/GenBank/DDBJ databases">
        <authorList>
            <person name="Yu S.T."/>
        </authorList>
    </citation>
    <scope>NUCLEOTIDE SEQUENCE</scope>
    <source>
        <strain evidence="3">R02</strain>
    </source>
</reference>
<organism evidence="3">
    <name type="scientific">Streptomyces sp. R02</name>
    <dbReference type="NCBI Taxonomy" id="3238623"/>
    <lineage>
        <taxon>Bacteria</taxon>
        <taxon>Bacillati</taxon>
        <taxon>Actinomycetota</taxon>
        <taxon>Actinomycetes</taxon>
        <taxon>Kitasatosporales</taxon>
        <taxon>Streptomycetaceae</taxon>
        <taxon>Streptomyces</taxon>
    </lineage>
</organism>
<evidence type="ECO:0000313" key="3">
    <source>
        <dbReference type="EMBL" id="XDP92485.1"/>
    </source>
</evidence>
<dbReference type="GO" id="GO:0003824">
    <property type="term" value="F:catalytic activity"/>
    <property type="evidence" value="ECO:0007669"/>
    <property type="project" value="InterPro"/>
</dbReference>
<proteinExistence type="inferred from homology"/>
<dbReference type="InterPro" id="IPR001753">
    <property type="entry name" value="Enoyl-CoA_hydra/iso"/>
</dbReference>
<dbReference type="AlphaFoldDB" id="A0AB39LEX0"/>
<dbReference type="SUPFAM" id="SSF52096">
    <property type="entry name" value="ClpP/crotonase"/>
    <property type="match status" value="1"/>
</dbReference>
<accession>A0AB39LEX0</accession>
<gene>
    <name evidence="3" type="ORF">AB5J57_02715</name>
</gene>
<evidence type="ECO:0000256" key="2">
    <source>
        <dbReference type="RuleBase" id="RU003707"/>
    </source>
</evidence>
<dbReference type="Gene3D" id="3.90.226.10">
    <property type="entry name" value="2-enoyl-CoA Hydratase, Chain A, domain 1"/>
    <property type="match status" value="1"/>
</dbReference>
<dbReference type="PROSITE" id="PS00166">
    <property type="entry name" value="ENOYL_COA_HYDRATASE"/>
    <property type="match status" value="1"/>
</dbReference>
<dbReference type="InterPro" id="IPR018376">
    <property type="entry name" value="Enoyl-CoA_hyd/isom_CS"/>
</dbReference>